<dbReference type="Proteomes" id="UP000254033">
    <property type="component" value="Unassembled WGS sequence"/>
</dbReference>
<keyword evidence="3" id="KW-0540">Nuclease</keyword>
<dbReference type="Pfam" id="PF03432">
    <property type="entry name" value="Relaxase"/>
    <property type="match status" value="1"/>
</dbReference>
<accession>A0A378IWI5</accession>
<evidence type="ECO:0000313" key="3">
    <source>
        <dbReference type="EMBL" id="STX39282.1"/>
    </source>
</evidence>
<dbReference type="RefSeq" id="WP_115175803.1">
    <property type="nucleotide sequence ID" value="NZ_UGNY01000001.1"/>
</dbReference>
<feature type="region of interest" description="Disordered" evidence="1">
    <location>
        <begin position="357"/>
        <end position="379"/>
    </location>
</feature>
<sequence length="379" mass="44579">MANDRDDEQGFLEEAWQSRRFVSPFMQDELLEERKRKKSQFNKNRKPSPIAAHIKYGNRKNEIAYYEELSTAEQIRIAAGFQQAIVKVTSYGKGFDKVLNHLVYISRDFDLPLENQDKSLLQTRDDSIDLLSSWQSVFFDNRKNARDTVHLVFSAPPGTNRATFKQLTREFLSEEYEGEHDYLFVQHDDTEHPHIHSVICMRSIEGKKLDPRKKYLRELRQRYAKKCRENGILLASSRRFERGLLGKSTKSELVHMREKRQHFPHVDQALIERVKQEIHTKDFFGNAGDERKLTRNQLMRSKFYNTAKTLYDNYMKAEASKRLDKDIKAAKLLLDYAKTFPQEKSRADYLREALQKKSVTPLSRGSKSKETDFEPDLNE</sequence>
<protein>
    <submittedName>
        <fullName evidence="3">Type IV secretion system T-DNA border endonuclease VirD2</fullName>
    </submittedName>
</protein>
<evidence type="ECO:0000256" key="1">
    <source>
        <dbReference type="SAM" id="MobiDB-lite"/>
    </source>
</evidence>
<dbReference type="AlphaFoldDB" id="A0A378IWI5"/>
<feature type="domain" description="MobA/VirD2-like nuclease" evidence="2">
    <location>
        <begin position="126"/>
        <end position="231"/>
    </location>
</feature>
<dbReference type="GO" id="GO:0004519">
    <property type="term" value="F:endonuclease activity"/>
    <property type="evidence" value="ECO:0007669"/>
    <property type="project" value="UniProtKB-KW"/>
</dbReference>
<dbReference type="Gene3D" id="3.30.930.30">
    <property type="match status" value="1"/>
</dbReference>
<proteinExistence type="predicted"/>
<reference evidence="3 4" key="1">
    <citation type="submission" date="2018-06" db="EMBL/GenBank/DDBJ databases">
        <authorList>
            <consortium name="Pathogen Informatics"/>
            <person name="Doyle S."/>
        </authorList>
    </citation>
    <scope>NUCLEOTIDE SEQUENCE [LARGE SCALE GENOMIC DNA]</scope>
    <source>
        <strain evidence="3 4">NCTC11978</strain>
    </source>
</reference>
<keyword evidence="3" id="KW-0255">Endonuclease</keyword>
<gene>
    <name evidence="3" type="ORF">NCTC11978_02477</name>
</gene>
<dbReference type="EMBL" id="UGNY01000001">
    <property type="protein sequence ID" value="STX39282.1"/>
    <property type="molecule type" value="Genomic_DNA"/>
</dbReference>
<dbReference type="InterPro" id="IPR005094">
    <property type="entry name" value="Endonuclease_MobA/VirD2"/>
</dbReference>
<keyword evidence="3" id="KW-0378">Hydrolase</keyword>
<name>A0A378IWI5_9GAMM</name>
<evidence type="ECO:0000259" key="2">
    <source>
        <dbReference type="Pfam" id="PF03432"/>
    </source>
</evidence>
<evidence type="ECO:0000313" key="4">
    <source>
        <dbReference type="Proteomes" id="UP000254033"/>
    </source>
</evidence>
<organism evidence="3 4">
    <name type="scientific">Legionella feeleii</name>
    <dbReference type="NCBI Taxonomy" id="453"/>
    <lineage>
        <taxon>Bacteria</taxon>
        <taxon>Pseudomonadati</taxon>
        <taxon>Pseudomonadota</taxon>
        <taxon>Gammaproteobacteria</taxon>
        <taxon>Legionellales</taxon>
        <taxon>Legionellaceae</taxon>
        <taxon>Legionella</taxon>
    </lineage>
</organism>